<protein>
    <submittedName>
        <fullName evidence="1">Uncharacterized protein</fullName>
    </submittedName>
</protein>
<evidence type="ECO:0000313" key="1">
    <source>
        <dbReference type="EnsemblPlants" id="OMERI04G08840.3"/>
    </source>
</evidence>
<accession>A0A0E0DD56</accession>
<reference evidence="1" key="1">
    <citation type="submission" date="2015-04" db="UniProtKB">
        <authorList>
            <consortium name="EnsemblPlants"/>
        </authorList>
    </citation>
    <scope>IDENTIFICATION</scope>
</reference>
<dbReference type="Gramene" id="OMERI04G08840.3">
    <property type="protein sequence ID" value="OMERI04G08840.3"/>
    <property type="gene ID" value="OMERI04G08840"/>
</dbReference>
<reference evidence="1" key="2">
    <citation type="submission" date="2018-05" db="EMBL/GenBank/DDBJ databases">
        <title>OmerRS3 (Oryza meridionalis Reference Sequence Version 3).</title>
        <authorList>
            <person name="Zhang J."/>
            <person name="Kudrna D."/>
            <person name="Lee S."/>
            <person name="Talag J."/>
            <person name="Welchert J."/>
            <person name="Wing R.A."/>
        </authorList>
    </citation>
    <scope>NUCLEOTIDE SEQUENCE [LARGE SCALE GENOMIC DNA]</scope>
    <source>
        <strain evidence="1">cv. OR44</strain>
    </source>
</reference>
<organism evidence="1">
    <name type="scientific">Oryza meridionalis</name>
    <dbReference type="NCBI Taxonomy" id="40149"/>
    <lineage>
        <taxon>Eukaryota</taxon>
        <taxon>Viridiplantae</taxon>
        <taxon>Streptophyta</taxon>
        <taxon>Embryophyta</taxon>
        <taxon>Tracheophyta</taxon>
        <taxon>Spermatophyta</taxon>
        <taxon>Magnoliopsida</taxon>
        <taxon>Liliopsida</taxon>
        <taxon>Poales</taxon>
        <taxon>Poaceae</taxon>
        <taxon>BOP clade</taxon>
        <taxon>Oryzoideae</taxon>
        <taxon>Oryzeae</taxon>
        <taxon>Oryzinae</taxon>
        <taxon>Oryza</taxon>
    </lineage>
</organism>
<dbReference type="EnsemblPlants" id="OMERI04G08840.3">
    <property type="protein sequence ID" value="OMERI04G08840.3"/>
    <property type="gene ID" value="OMERI04G08840"/>
</dbReference>
<dbReference type="Proteomes" id="UP000008021">
    <property type="component" value="Chromosome 4"/>
</dbReference>
<evidence type="ECO:0000313" key="2">
    <source>
        <dbReference type="Proteomes" id="UP000008021"/>
    </source>
</evidence>
<name>A0A0E0DD56_9ORYZ</name>
<dbReference type="AlphaFoldDB" id="A0A0E0DD56"/>
<sequence>ACLASWSAAAPFIRLAEVEEEERRTYGRRRLLLLPLRRLAAGDADLWYGSAPHVAPRPIIH</sequence>
<proteinExistence type="predicted"/>
<keyword evidence="2" id="KW-1185">Reference proteome</keyword>
<dbReference type="HOGENOM" id="CLU_2929696_0_0_1"/>